<reference evidence="10 11" key="1">
    <citation type="submission" date="2013-12" db="EMBL/GenBank/DDBJ databases">
        <title>Draft genome of the parsitic nematode Ancylostoma duodenale.</title>
        <authorList>
            <person name="Mitreva M."/>
        </authorList>
    </citation>
    <scope>NUCLEOTIDE SEQUENCE [LARGE SCALE GENOMIC DNA]</scope>
    <source>
        <strain evidence="10 11">Zhejiang</strain>
    </source>
</reference>
<dbReference type="Proteomes" id="UP000054047">
    <property type="component" value="Unassembled WGS sequence"/>
</dbReference>
<keyword evidence="5" id="KW-0862">Zinc</keyword>
<keyword evidence="7" id="KW-0472">Membrane</keyword>
<dbReference type="PANTHER" id="PTHR46539:SF23">
    <property type="entry name" value="RING-TYPE DOMAIN-CONTAINING PROTEIN"/>
    <property type="match status" value="1"/>
</dbReference>
<evidence type="ECO:0000256" key="5">
    <source>
        <dbReference type="ARBA" id="ARBA00022833"/>
    </source>
</evidence>
<dbReference type="InterPro" id="IPR013083">
    <property type="entry name" value="Znf_RING/FYVE/PHD"/>
</dbReference>
<gene>
    <name evidence="10" type="ORF">ANCDUO_13071</name>
</gene>
<dbReference type="OrthoDB" id="5357315at2759"/>
<dbReference type="PANTHER" id="PTHR46539">
    <property type="entry name" value="E3 UBIQUITIN-PROTEIN LIGASE ATL42"/>
    <property type="match status" value="1"/>
</dbReference>
<keyword evidence="4" id="KW-0863">Zinc-finger</keyword>
<dbReference type="AlphaFoldDB" id="A0A0C2G6Z9"/>
<organism evidence="10 11">
    <name type="scientific">Ancylostoma duodenale</name>
    <dbReference type="NCBI Taxonomy" id="51022"/>
    <lineage>
        <taxon>Eukaryota</taxon>
        <taxon>Metazoa</taxon>
        <taxon>Ecdysozoa</taxon>
        <taxon>Nematoda</taxon>
        <taxon>Chromadorea</taxon>
        <taxon>Rhabditida</taxon>
        <taxon>Rhabditina</taxon>
        <taxon>Rhabditomorpha</taxon>
        <taxon>Strongyloidea</taxon>
        <taxon>Ancylostomatidae</taxon>
        <taxon>Ancylostomatinae</taxon>
        <taxon>Ancylostoma</taxon>
    </lineage>
</organism>
<sequence length="174" mass="19036">MAGLKEPSVISLRISSGLGADNKKNVGKHVYHKSCIDPWLLEHRTCPMCKADILKYFGYQVSTSGGGDPSRMEADREREESPEPPSSSESNGAYNFPPTHDLQDAFHFTPNTSPQLFLKLAVAQTRENLVESEDSAKKIHAESAFSVLPSGCGEVSSTIDHIVALYKKDNVGKE</sequence>
<dbReference type="GO" id="GO:0016020">
    <property type="term" value="C:membrane"/>
    <property type="evidence" value="ECO:0007669"/>
    <property type="project" value="UniProtKB-SubCell"/>
</dbReference>
<dbReference type="EMBL" id="KN735304">
    <property type="protein sequence ID" value="KIH56745.1"/>
    <property type="molecule type" value="Genomic_DNA"/>
</dbReference>
<keyword evidence="11" id="KW-1185">Reference proteome</keyword>
<feature type="domain" description="RING-type" evidence="9">
    <location>
        <begin position="28"/>
        <end position="50"/>
    </location>
</feature>
<keyword evidence="6" id="KW-1133">Transmembrane helix</keyword>
<evidence type="ECO:0000256" key="8">
    <source>
        <dbReference type="SAM" id="MobiDB-lite"/>
    </source>
</evidence>
<protein>
    <recommendedName>
        <fullName evidence="9">RING-type domain-containing protein</fullName>
    </recommendedName>
</protein>
<evidence type="ECO:0000256" key="2">
    <source>
        <dbReference type="ARBA" id="ARBA00022692"/>
    </source>
</evidence>
<evidence type="ECO:0000313" key="10">
    <source>
        <dbReference type="EMBL" id="KIH56745.1"/>
    </source>
</evidence>
<comment type="subcellular location">
    <subcellularLocation>
        <location evidence="1">Membrane</location>
    </subcellularLocation>
</comment>
<evidence type="ECO:0000256" key="1">
    <source>
        <dbReference type="ARBA" id="ARBA00004370"/>
    </source>
</evidence>
<keyword evidence="2" id="KW-0812">Transmembrane</keyword>
<evidence type="ECO:0000256" key="3">
    <source>
        <dbReference type="ARBA" id="ARBA00022723"/>
    </source>
</evidence>
<dbReference type="Pfam" id="PF13639">
    <property type="entry name" value="zf-RING_2"/>
    <property type="match status" value="1"/>
</dbReference>
<dbReference type="GO" id="GO:0008270">
    <property type="term" value="F:zinc ion binding"/>
    <property type="evidence" value="ECO:0007669"/>
    <property type="project" value="UniProtKB-KW"/>
</dbReference>
<name>A0A0C2G6Z9_9BILA</name>
<evidence type="ECO:0000259" key="9">
    <source>
        <dbReference type="Pfam" id="PF13639"/>
    </source>
</evidence>
<evidence type="ECO:0000256" key="6">
    <source>
        <dbReference type="ARBA" id="ARBA00022989"/>
    </source>
</evidence>
<evidence type="ECO:0000313" key="11">
    <source>
        <dbReference type="Proteomes" id="UP000054047"/>
    </source>
</evidence>
<dbReference type="InterPro" id="IPR001841">
    <property type="entry name" value="Znf_RING"/>
</dbReference>
<feature type="compositionally biased region" description="Basic and acidic residues" evidence="8">
    <location>
        <begin position="70"/>
        <end position="81"/>
    </location>
</feature>
<proteinExistence type="predicted"/>
<dbReference type="Gene3D" id="3.30.40.10">
    <property type="entry name" value="Zinc/RING finger domain, C3HC4 (zinc finger)"/>
    <property type="match status" value="1"/>
</dbReference>
<feature type="region of interest" description="Disordered" evidence="8">
    <location>
        <begin position="63"/>
        <end position="108"/>
    </location>
</feature>
<evidence type="ECO:0000256" key="4">
    <source>
        <dbReference type="ARBA" id="ARBA00022771"/>
    </source>
</evidence>
<evidence type="ECO:0000256" key="7">
    <source>
        <dbReference type="ARBA" id="ARBA00023136"/>
    </source>
</evidence>
<dbReference type="SUPFAM" id="SSF57850">
    <property type="entry name" value="RING/U-box"/>
    <property type="match status" value="1"/>
</dbReference>
<keyword evidence="3" id="KW-0479">Metal-binding</keyword>
<accession>A0A0C2G6Z9</accession>